<dbReference type="Pfam" id="PF11126">
    <property type="entry name" value="Phage_DsbA"/>
    <property type="match status" value="1"/>
</dbReference>
<proteinExistence type="predicted"/>
<dbReference type="KEGG" id="vg:20284385"/>
<reference evidence="1 2" key="1">
    <citation type="journal article" date="2014" name="Vet. Microbiol.">
        <title>A cocktail of in vitro efficient phages is not a guarantee for in vivo therapeutic results against avian colibacillosis.</title>
        <authorList>
            <person name="Tsonos J."/>
            <person name="Oosterik L.H."/>
            <person name="Tuntufye H.N."/>
            <person name="Klumpp J."/>
            <person name="Butaye P."/>
            <person name="De Greve H."/>
            <person name="Hernalsteens J.P."/>
            <person name="Lavigne R."/>
            <person name="Goddeeris B.M."/>
        </authorList>
    </citation>
    <scope>NUCLEOTIDE SEQUENCE [LARGE SCALE GENOMIC DNA]</scope>
</reference>
<dbReference type="RefSeq" id="YP_009056821.1">
    <property type="nucleotide sequence ID" value="NC_024794.1"/>
</dbReference>
<protein>
    <submittedName>
        <fullName evidence="1">Double-stranded DNA binding protein</fullName>
    </submittedName>
</protein>
<sequence>MNSEVNMAKKEAVEFNQDVHGEELAKLVKEASDNKLKISGYNELIKDIRTRAKEELGVDGKMFNRLLALYHKDARDQFEAENEEVVELYDTVFTK</sequence>
<gene>
    <name evidence="1" type="ORF">PhAPEC2_229</name>
</gene>
<name>A0A067ZHI9_9CAUD</name>
<dbReference type="GeneID" id="20284385"/>
<dbReference type="Proteomes" id="UP000027388">
    <property type="component" value="Segment"/>
</dbReference>
<dbReference type="InterPro" id="IPR020313">
    <property type="entry name" value="Double-stranded_DNA-bd"/>
</dbReference>
<accession>A0A067ZHI9</accession>
<dbReference type="EMBL" id="KF562341">
    <property type="protein sequence ID" value="AHV82938.1"/>
    <property type="molecule type" value="Genomic_DNA"/>
</dbReference>
<organism evidence="1 2">
    <name type="scientific">Escherichia phage vB_EcoM_PhAPEC2</name>
    <dbReference type="NCBI Taxonomy" id="1391224"/>
    <lineage>
        <taxon>Viruses</taxon>
        <taxon>Duplodnaviria</taxon>
        <taxon>Heunggongvirae</taxon>
        <taxon>Uroviricota</taxon>
        <taxon>Caudoviricetes</taxon>
        <taxon>Pantevenvirales</taxon>
        <taxon>Straboviridae</taxon>
        <taxon>Tevenvirinae</taxon>
        <taxon>Mosigvirus</taxon>
        <taxon>Mosigvirus phapec2</taxon>
    </lineage>
</organism>
<evidence type="ECO:0000313" key="2">
    <source>
        <dbReference type="Proteomes" id="UP000027388"/>
    </source>
</evidence>
<keyword evidence="2" id="KW-1185">Reference proteome</keyword>
<evidence type="ECO:0000313" key="1">
    <source>
        <dbReference type="EMBL" id="AHV82938.1"/>
    </source>
</evidence>